<feature type="transmembrane region" description="Helical" evidence="1">
    <location>
        <begin position="163"/>
        <end position="185"/>
    </location>
</feature>
<gene>
    <name evidence="2" type="ORF">B0I31_109153</name>
</gene>
<evidence type="ECO:0000313" key="3">
    <source>
        <dbReference type="Proteomes" id="UP000241118"/>
    </source>
</evidence>
<reference evidence="2 3" key="1">
    <citation type="submission" date="2018-03" db="EMBL/GenBank/DDBJ databases">
        <title>Genomic Encyclopedia of Type Strains, Phase III (KMG-III): the genomes of soil and plant-associated and newly described type strains.</title>
        <authorList>
            <person name="Whitman W."/>
        </authorList>
    </citation>
    <scope>NUCLEOTIDE SEQUENCE [LARGE SCALE GENOMIC DNA]</scope>
    <source>
        <strain evidence="2 3">CGMCC 4.7097</strain>
    </source>
</reference>
<protein>
    <submittedName>
        <fullName evidence="2">Methyl-accepting chemotaxis protein</fullName>
    </submittedName>
</protein>
<evidence type="ECO:0000256" key="1">
    <source>
        <dbReference type="SAM" id="Phobius"/>
    </source>
</evidence>
<name>A0A2P8I4I7_SACCR</name>
<comment type="caution">
    <text evidence="2">The sequence shown here is derived from an EMBL/GenBank/DDBJ whole genome shotgun (WGS) entry which is preliminary data.</text>
</comment>
<proteinExistence type="predicted"/>
<keyword evidence="3" id="KW-1185">Reference proteome</keyword>
<evidence type="ECO:0000313" key="2">
    <source>
        <dbReference type="EMBL" id="PSL53363.1"/>
    </source>
</evidence>
<dbReference type="Proteomes" id="UP000241118">
    <property type="component" value="Unassembled WGS sequence"/>
</dbReference>
<keyword evidence="1" id="KW-0472">Membrane</keyword>
<keyword evidence="1" id="KW-1133">Transmembrane helix</keyword>
<sequence length="617" mass="66386">MVWDVAIPRSVSHLSGPGGFVCTCDENEVRVVSKSPEASLRELAGSPAYRDLAPGLVRLADDLGNGDTAPWRGVDLLAFFDAEAVVGQRRGVVAWCARHVDVVRTVLLFLPLLVTWGGIYFAVQAYRELLGAPRAEQEVFADASFLQMWTRGFGDRTWVTLDVVALLDFCAILAVVVFFVGGTLLQRRAAEAEERDRLLKADALRDVLIEAGAAVRRVDDQAVDRLTDSAKELLPVYDETLRRLVDAQKVLADLVDDGRANITELVRATGDLAQTGTVIAGSAKSLEVPTAELATRVREMETVTGAFAAGVQQVNANLPAARDDLLAVVRAVGELHGQLNGIYHARVDDLRSEAAAHSAAVAELAKTREELVVSIEAGKRSLADFADAAKDIAVGGRAIVDSSDGLKSTVESLARSTDRFGDRVDTLVTGAEGLNSRLPAAQQQVLDVLAGIRDVGAKLDDIHARQEVVTQELGVLADNPLAAATAANRTAKLAKETEAVLRTVVADLPAQMEHLRKSVVVALDRELEERRAAAGLVGDSFVRFDESAVKAAQALQRAVDDLRAAPALLLPELHAVSVELADSAQQSRRVVEAMTRVVELDGQVRRRWWRRGSGRAD</sequence>
<dbReference type="AlphaFoldDB" id="A0A2P8I4I7"/>
<dbReference type="EMBL" id="PYAX01000009">
    <property type="protein sequence ID" value="PSL53363.1"/>
    <property type="molecule type" value="Genomic_DNA"/>
</dbReference>
<keyword evidence="1" id="KW-0812">Transmembrane</keyword>
<feature type="transmembrane region" description="Helical" evidence="1">
    <location>
        <begin position="106"/>
        <end position="126"/>
    </location>
</feature>
<accession>A0A2P8I4I7</accession>
<organism evidence="2 3">
    <name type="scientific">Saccharothrix carnea</name>
    <dbReference type="NCBI Taxonomy" id="1280637"/>
    <lineage>
        <taxon>Bacteria</taxon>
        <taxon>Bacillati</taxon>
        <taxon>Actinomycetota</taxon>
        <taxon>Actinomycetes</taxon>
        <taxon>Pseudonocardiales</taxon>
        <taxon>Pseudonocardiaceae</taxon>
        <taxon>Saccharothrix</taxon>
    </lineage>
</organism>